<accession>A0A9D2EDR6</accession>
<evidence type="ECO:0000259" key="1">
    <source>
        <dbReference type="Pfam" id="PF06283"/>
    </source>
</evidence>
<dbReference type="InterPro" id="IPR029010">
    <property type="entry name" value="ThuA-like"/>
</dbReference>
<proteinExistence type="predicted"/>
<dbReference type="PIRSF" id="PIRSF030013">
    <property type="entry name" value="ThuA"/>
    <property type="match status" value="1"/>
</dbReference>
<name>A0A9D2EDR6_9MICO</name>
<reference evidence="2" key="1">
    <citation type="journal article" date="2021" name="PeerJ">
        <title>Extensive microbial diversity within the chicken gut microbiome revealed by metagenomics and culture.</title>
        <authorList>
            <person name="Gilroy R."/>
            <person name="Ravi A."/>
            <person name="Getino M."/>
            <person name="Pursley I."/>
            <person name="Horton D.L."/>
            <person name="Alikhan N.F."/>
            <person name="Baker D."/>
            <person name="Gharbi K."/>
            <person name="Hall N."/>
            <person name="Watson M."/>
            <person name="Adriaenssens E.M."/>
            <person name="Foster-Nyarko E."/>
            <person name="Jarju S."/>
            <person name="Secka A."/>
            <person name="Antonio M."/>
            <person name="Oren A."/>
            <person name="Chaudhuri R.R."/>
            <person name="La Ragione R."/>
            <person name="Hildebrand F."/>
            <person name="Pallen M.J."/>
        </authorList>
    </citation>
    <scope>NUCLEOTIDE SEQUENCE</scope>
    <source>
        <strain evidence="2">ChiGjej4B4-7305</strain>
    </source>
</reference>
<dbReference type="AlphaFoldDB" id="A0A9D2EDR6"/>
<dbReference type="Gene3D" id="3.40.50.880">
    <property type="match status" value="1"/>
</dbReference>
<protein>
    <submittedName>
        <fullName evidence="2">ThuA domain-containing protein</fullName>
    </submittedName>
</protein>
<dbReference type="SUPFAM" id="SSF52317">
    <property type="entry name" value="Class I glutamine amidotransferase-like"/>
    <property type="match status" value="1"/>
</dbReference>
<dbReference type="InterPro" id="IPR029062">
    <property type="entry name" value="Class_I_gatase-like"/>
</dbReference>
<feature type="domain" description="ThuA-like" evidence="1">
    <location>
        <begin position="3"/>
        <end position="221"/>
    </location>
</feature>
<sequence length="241" mass="27238">MIRVLVWNENWHETTQTHVAELYPDGIHGTIAAGLTELLGDQVQVRTATLDEPEHGLTEEALADTEVLLWWGHVRHGDVADAVVERVHQHVLGGLGLIALHSGHYSKIFRALMGTTCGLSWRNEGEREIVWTIDPTHPIAVGIEQPFVIEAQEMYGEHFDVPPPEELVFASWFAGGEVFRSGMTFRRGRGKVFYFSPGDQEYPVYHHTQVRQVLANAVRWARPVPGERRAREAPNQPRSWA</sequence>
<gene>
    <name evidence="2" type="ORF">H9815_07450</name>
</gene>
<evidence type="ECO:0000313" key="2">
    <source>
        <dbReference type="EMBL" id="HIZ35598.1"/>
    </source>
</evidence>
<organism evidence="2 3">
    <name type="scientific">Candidatus Ruania gallistercoris</name>
    <dbReference type="NCBI Taxonomy" id="2838746"/>
    <lineage>
        <taxon>Bacteria</taxon>
        <taxon>Bacillati</taxon>
        <taxon>Actinomycetota</taxon>
        <taxon>Actinomycetes</taxon>
        <taxon>Micrococcales</taxon>
        <taxon>Ruaniaceae</taxon>
        <taxon>Ruania</taxon>
    </lineage>
</organism>
<dbReference type="Pfam" id="PF06283">
    <property type="entry name" value="ThuA"/>
    <property type="match status" value="1"/>
</dbReference>
<reference evidence="2" key="2">
    <citation type="submission" date="2021-04" db="EMBL/GenBank/DDBJ databases">
        <authorList>
            <person name="Gilroy R."/>
        </authorList>
    </citation>
    <scope>NUCLEOTIDE SEQUENCE</scope>
    <source>
        <strain evidence="2">ChiGjej4B4-7305</strain>
    </source>
</reference>
<dbReference type="Proteomes" id="UP000824037">
    <property type="component" value="Unassembled WGS sequence"/>
</dbReference>
<dbReference type="EMBL" id="DXBY01000128">
    <property type="protein sequence ID" value="HIZ35598.1"/>
    <property type="molecule type" value="Genomic_DNA"/>
</dbReference>
<evidence type="ECO:0000313" key="3">
    <source>
        <dbReference type="Proteomes" id="UP000824037"/>
    </source>
</evidence>
<comment type="caution">
    <text evidence="2">The sequence shown here is derived from an EMBL/GenBank/DDBJ whole genome shotgun (WGS) entry which is preliminary data.</text>
</comment>
<dbReference type="InterPro" id="IPR009381">
    <property type="entry name" value="Trehalose_catabolism_ThuA_prok"/>
</dbReference>